<dbReference type="InterPro" id="IPR005824">
    <property type="entry name" value="KOW"/>
</dbReference>
<dbReference type="SMART" id="SM00739">
    <property type="entry name" value="KOW"/>
    <property type="match status" value="1"/>
</dbReference>
<dbReference type="CDD" id="cd13155">
    <property type="entry name" value="KOW_KIN17"/>
    <property type="match status" value="1"/>
</dbReference>
<evidence type="ECO:0000256" key="2">
    <source>
        <dbReference type="ARBA" id="ARBA00022723"/>
    </source>
</evidence>
<proteinExistence type="inferred from homology"/>
<dbReference type="GO" id="GO:0003690">
    <property type="term" value="F:double-stranded DNA binding"/>
    <property type="evidence" value="ECO:0007669"/>
    <property type="project" value="TreeGrafter"/>
</dbReference>
<dbReference type="SMART" id="SM01253">
    <property type="entry name" value="Kin17_mid"/>
    <property type="match status" value="1"/>
</dbReference>
<dbReference type="OrthoDB" id="10266249at2759"/>
<dbReference type="GO" id="GO:0005634">
    <property type="term" value="C:nucleus"/>
    <property type="evidence" value="ECO:0007669"/>
    <property type="project" value="TreeGrafter"/>
</dbReference>
<dbReference type="InterPro" id="IPR056767">
    <property type="entry name" value="C2H2-Znf_KIN17"/>
</dbReference>
<dbReference type="InterPro" id="IPR041995">
    <property type="entry name" value="KOW_KIN17"/>
</dbReference>
<dbReference type="InterPro" id="IPR037321">
    <property type="entry name" value="KIN17-like"/>
</dbReference>
<dbReference type="InterPro" id="IPR014722">
    <property type="entry name" value="Rib_uL2_dom2"/>
</dbReference>
<reference evidence="8 9" key="1">
    <citation type="submission" date="2018-04" db="EMBL/GenBank/DDBJ databases">
        <title>The genome of golden apple snail Pomacea canaliculata provides insight into stress tolerance and invasive adaptation.</title>
        <authorList>
            <person name="Liu C."/>
            <person name="Liu B."/>
            <person name="Ren Y."/>
            <person name="Zhang Y."/>
            <person name="Wang H."/>
            <person name="Li S."/>
            <person name="Jiang F."/>
            <person name="Yin L."/>
            <person name="Zhang G."/>
            <person name="Qian W."/>
            <person name="Fan W."/>
        </authorList>
    </citation>
    <scope>NUCLEOTIDE SEQUENCE [LARGE SCALE GENOMIC DNA]</scope>
    <source>
        <strain evidence="8">SZHN2017</strain>
        <tissue evidence="8">Muscle</tissue>
    </source>
</reference>
<evidence type="ECO:0000313" key="8">
    <source>
        <dbReference type="EMBL" id="PVD24418.1"/>
    </source>
</evidence>
<dbReference type="OMA" id="RMTDFIE"/>
<dbReference type="InterPro" id="IPR038254">
    <property type="entry name" value="KIN17_WH-like_sf"/>
</dbReference>
<dbReference type="Pfam" id="PF25092">
    <property type="entry name" value="SH3_KIN17_C"/>
    <property type="match status" value="1"/>
</dbReference>
<dbReference type="PANTHER" id="PTHR12805:SF0">
    <property type="entry name" value="DNA_RNA-BINDING PROTEIN KIN17"/>
    <property type="match status" value="1"/>
</dbReference>
<feature type="region of interest" description="Disordered" evidence="5">
    <location>
        <begin position="229"/>
        <end position="263"/>
    </location>
</feature>
<dbReference type="AlphaFoldDB" id="A0A2T7NTB6"/>
<evidence type="ECO:0000256" key="5">
    <source>
        <dbReference type="SAM" id="MobiDB-lite"/>
    </source>
</evidence>
<dbReference type="PANTHER" id="PTHR12805">
    <property type="entry name" value="KIN17 KIN, ANTIGENIC DETERMINANT OF RECA PROTEIN HOMOLOG"/>
    <property type="match status" value="1"/>
</dbReference>
<dbReference type="GO" id="GO:0006260">
    <property type="term" value="P:DNA replication"/>
    <property type="evidence" value="ECO:0007669"/>
    <property type="project" value="TreeGrafter"/>
</dbReference>
<feature type="domain" description="KOW" evidence="6">
    <location>
        <begin position="343"/>
        <end position="370"/>
    </location>
</feature>
<evidence type="ECO:0008006" key="10">
    <source>
        <dbReference type="Google" id="ProtNLM"/>
    </source>
</evidence>
<gene>
    <name evidence="8" type="ORF">C0Q70_14900</name>
</gene>
<dbReference type="EMBL" id="PZQS01000009">
    <property type="protein sequence ID" value="PVD24418.1"/>
    <property type="molecule type" value="Genomic_DNA"/>
</dbReference>
<dbReference type="InterPro" id="IPR019447">
    <property type="entry name" value="DNA/RNA-bd_Kin17_WH-like_dom"/>
</dbReference>
<feature type="compositionally biased region" description="Polar residues" evidence="5">
    <location>
        <begin position="229"/>
        <end position="248"/>
    </location>
</feature>
<dbReference type="GO" id="GO:0006974">
    <property type="term" value="P:DNA damage response"/>
    <property type="evidence" value="ECO:0007669"/>
    <property type="project" value="TreeGrafter"/>
</dbReference>
<accession>A0A2T7NTB6</accession>
<keyword evidence="3" id="KW-0863">Zinc-finger</keyword>
<comment type="caution">
    <text evidence="8">The sequence shown here is derived from an EMBL/GenBank/DDBJ whole genome shotgun (WGS) entry which is preliminary data.</text>
</comment>
<dbReference type="InterPro" id="IPR041330">
    <property type="entry name" value="KN17_SH3"/>
</dbReference>
<dbReference type="GO" id="GO:0008270">
    <property type="term" value="F:zinc ion binding"/>
    <property type="evidence" value="ECO:0007669"/>
    <property type="project" value="UniProtKB-KW"/>
</dbReference>
<evidence type="ECO:0000313" key="9">
    <source>
        <dbReference type="Proteomes" id="UP000245119"/>
    </source>
</evidence>
<keyword evidence="9" id="KW-1185">Reference proteome</keyword>
<evidence type="ECO:0000256" key="3">
    <source>
        <dbReference type="ARBA" id="ARBA00022771"/>
    </source>
</evidence>
<dbReference type="Proteomes" id="UP000245119">
    <property type="component" value="Linkage Group LG9"/>
</dbReference>
<evidence type="ECO:0000256" key="1">
    <source>
        <dbReference type="ARBA" id="ARBA00008517"/>
    </source>
</evidence>
<dbReference type="SUPFAM" id="SSF57667">
    <property type="entry name" value="beta-beta-alpha zinc fingers"/>
    <property type="match status" value="1"/>
</dbReference>
<evidence type="ECO:0000259" key="6">
    <source>
        <dbReference type="SMART" id="SM00739"/>
    </source>
</evidence>
<evidence type="ECO:0000256" key="4">
    <source>
        <dbReference type="ARBA" id="ARBA00022833"/>
    </source>
</evidence>
<dbReference type="Gene3D" id="2.30.30.30">
    <property type="match status" value="1"/>
</dbReference>
<evidence type="ECO:0000259" key="7">
    <source>
        <dbReference type="SMART" id="SM01253"/>
    </source>
</evidence>
<feature type="domain" description="DNA/RNA-binding protein Kin17 WH-like" evidence="7">
    <location>
        <begin position="54"/>
        <end position="180"/>
    </location>
</feature>
<dbReference type="STRING" id="400727.A0A2T7NTB6"/>
<name>A0A2T7NTB6_POMCA</name>
<dbReference type="FunFam" id="2.30.30.30:FF:000021">
    <property type="entry name" value="DNA/RNA-binding protein KIN17, putative"/>
    <property type="match status" value="1"/>
</dbReference>
<dbReference type="Gene3D" id="2.30.30.140">
    <property type="match status" value="1"/>
</dbReference>
<comment type="similarity">
    <text evidence="1">Belongs to the KIN17 family.</text>
</comment>
<dbReference type="Pfam" id="PF10357">
    <property type="entry name" value="WH_KIN17"/>
    <property type="match status" value="1"/>
</dbReference>
<dbReference type="Pfam" id="PF25095">
    <property type="entry name" value="C2H2-zf_KIN17"/>
    <property type="match status" value="1"/>
</dbReference>
<keyword evidence="2" id="KW-0479">Metal-binding</keyword>
<keyword evidence="4" id="KW-0862">Zinc</keyword>
<dbReference type="Gene3D" id="1.10.10.2030">
    <property type="entry name" value="DNA/RNA-binding protein Kin17, conserved domain"/>
    <property type="match status" value="1"/>
</dbReference>
<dbReference type="Pfam" id="PF18131">
    <property type="entry name" value="KN17_SH3"/>
    <property type="match status" value="1"/>
</dbReference>
<protein>
    <recommendedName>
        <fullName evidence="10">DNA/RNA-binding protein Kin17 WH-like domain-containing protein</fullName>
    </recommendedName>
</protein>
<feature type="compositionally biased region" description="Basic and acidic residues" evidence="5">
    <location>
        <begin position="249"/>
        <end position="260"/>
    </location>
</feature>
<dbReference type="InterPro" id="IPR036236">
    <property type="entry name" value="Znf_C2H2_sf"/>
</dbReference>
<dbReference type="FunFam" id="1.10.10.2030:FF:000001">
    <property type="entry name" value="DNA/RNA-binding protein KIN17, putative"/>
    <property type="match status" value="1"/>
</dbReference>
<organism evidence="8 9">
    <name type="scientific">Pomacea canaliculata</name>
    <name type="common">Golden apple snail</name>
    <dbReference type="NCBI Taxonomy" id="400727"/>
    <lineage>
        <taxon>Eukaryota</taxon>
        <taxon>Metazoa</taxon>
        <taxon>Spiralia</taxon>
        <taxon>Lophotrochozoa</taxon>
        <taxon>Mollusca</taxon>
        <taxon>Gastropoda</taxon>
        <taxon>Caenogastropoda</taxon>
        <taxon>Architaenioglossa</taxon>
        <taxon>Ampullarioidea</taxon>
        <taxon>Ampullariidae</taxon>
        <taxon>Pomacea</taxon>
    </lineage>
</organism>
<sequence length="402" mass="46345">MGKDKPGFLTPKAIANRIKAKGLQKLRWYCQMCQKQCRDENGFKCHMMSESHQRQLLLFAENPDEYVDTFSKDFEEGYTELLHRRFGTKRVHANIVYQEYIADRHHIHMNSTMWETLTDFVKWLGREGKCEVDYTEKGWFVKYIERDPETIKKQEAIRAKEKMDLDDQERTAEFIKKQIERAAEMEKHLGPVEHTELKRQNDGEKVTFSMSASKKEQIAKKAVTVDNPLTISSQPSTSKISTAAPSTVSDKKTSEKTGEKRKAKSALEEIIEVEEKKKEKEKRKDWWLHKGIVVKVTLKRLGEKYFNKKAYVHEVQDLYTGIIKMLNGGDTLKVDQTHVETVIPAIGKTVLVVNGAYRGEEAVLEAIDEKNYSCTIKLSKGLLKGRVVTGVQYEDVSKLHVP</sequence>